<dbReference type="KEGG" id="mng:MNEG_7403"/>
<gene>
    <name evidence="1" type="ORF">MNEG_7403</name>
</gene>
<evidence type="ECO:0000313" key="1">
    <source>
        <dbReference type="EMBL" id="KIZ00558.1"/>
    </source>
</evidence>
<keyword evidence="2" id="KW-1185">Reference proteome</keyword>
<protein>
    <submittedName>
        <fullName evidence="1">Uncharacterized protein</fullName>
    </submittedName>
</protein>
<proteinExistence type="predicted"/>
<organism evidence="1 2">
    <name type="scientific">Monoraphidium neglectum</name>
    <dbReference type="NCBI Taxonomy" id="145388"/>
    <lineage>
        <taxon>Eukaryota</taxon>
        <taxon>Viridiplantae</taxon>
        <taxon>Chlorophyta</taxon>
        <taxon>core chlorophytes</taxon>
        <taxon>Chlorophyceae</taxon>
        <taxon>CS clade</taxon>
        <taxon>Sphaeropleales</taxon>
        <taxon>Selenastraceae</taxon>
        <taxon>Monoraphidium</taxon>
    </lineage>
</organism>
<dbReference type="GeneID" id="25740279"/>
<accession>A0A0D2JN15</accession>
<dbReference type="EMBL" id="KK101524">
    <property type="protein sequence ID" value="KIZ00558.1"/>
    <property type="molecule type" value="Genomic_DNA"/>
</dbReference>
<dbReference type="AlphaFoldDB" id="A0A0D2JN15"/>
<dbReference type="Proteomes" id="UP000054498">
    <property type="component" value="Unassembled WGS sequence"/>
</dbReference>
<name>A0A0D2JN15_9CHLO</name>
<evidence type="ECO:0000313" key="2">
    <source>
        <dbReference type="Proteomes" id="UP000054498"/>
    </source>
</evidence>
<reference evidence="1 2" key="1">
    <citation type="journal article" date="2013" name="BMC Genomics">
        <title>Reconstruction of the lipid metabolism for the microalga Monoraphidium neglectum from its genome sequence reveals characteristics suitable for biofuel production.</title>
        <authorList>
            <person name="Bogen C."/>
            <person name="Al-Dilaimi A."/>
            <person name="Albersmeier A."/>
            <person name="Wichmann J."/>
            <person name="Grundmann M."/>
            <person name="Rupp O."/>
            <person name="Lauersen K.J."/>
            <person name="Blifernez-Klassen O."/>
            <person name="Kalinowski J."/>
            <person name="Goesmann A."/>
            <person name="Mussgnug J.H."/>
            <person name="Kruse O."/>
        </authorList>
    </citation>
    <scope>NUCLEOTIDE SEQUENCE [LARGE SCALE GENOMIC DNA]</scope>
    <source>
        <strain evidence="1 2">SAG 48.87</strain>
    </source>
</reference>
<sequence>MRDAEAVATAAGAGGADGEAAAALLAVIMSGTCDPDDAFKHPTAAVPGCAAALAGRVVHGGFKVSGLAAQALVKVIRAHPHQAEAACGVPGFVEALCAALARRGGGAAAAIVLLSAVARAPHGAAAATAASMRGGAGGYAAALLDAVCYPGRWPDYSADEEGVGELPSAALAVLRHVFASDAVLSYALSTDPYFNQHLGGALEHSPLGAAAVVGALAAEAGLPAEMRLVARLPGCWAALRCALLAGGQHAQRAATTLMRLGPPPVEVQESFRGCKRTLAALAELVAADESSGGDAARCALQVLFGLSDDSNAAAGDIAAHPACRAALSRAYSLGAPLANLATRLILDVWGDARRGLVEERAGAPGLVEALVAALTRVNDATPDCECTGTWARAALLHLAGAGDGAAMCIMAACGPLAAAGEDPVARQAVGRLLVADPWRLEGAAFEAWCDCVAEGERLRREVERFRAIPPELAEAIVGFAGEMAVRRGPARER</sequence>
<dbReference type="RefSeq" id="XP_013899577.1">
    <property type="nucleotide sequence ID" value="XM_014044123.1"/>
</dbReference>